<evidence type="ECO:0000259" key="1">
    <source>
        <dbReference type="Pfam" id="PF04945"/>
    </source>
</evidence>
<dbReference type="InterPro" id="IPR009078">
    <property type="entry name" value="Ferritin-like_SF"/>
</dbReference>
<dbReference type="Gene3D" id="1.10.620.20">
    <property type="entry name" value="Ribonucleotide Reductase, subunit A"/>
    <property type="match status" value="1"/>
</dbReference>
<dbReference type="eggNOG" id="arCOG04507">
    <property type="taxonomic scope" value="Archaea"/>
</dbReference>
<organism evidence="2 3">
    <name type="scientific">Methanoregula boonei (strain DSM 21154 / JCM 14090 / 6A8)</name>
    <dbReference type="NCBI Taxonomy" id="456442"/>
    <lineage>
        <taxon>Archaea</taxon>
        <taxon>Methanobacteriati</taxon>
        <taxon>Methanobacteriota</taxon>
        <taxon>Stenosarchaea group</taxon>
        <taxon>Methanomicrobia</taxon>
        <taxon>Methanomicrobiales</taxon>
        <taxon>Methanoregulaceae</taxon>
        <taxon>Methanoregula</taxon>
    </lineage>
</organism>
<dbReference type="KEGG" id="mbn:Mboo_0020"/>
<dbReference type="InterPro" id="IPR007029">
    <property type="entry name" value="YHS_dom"/>
</dbReference>
<dbReference type="InterPro" id="IPR012348">
    <property type="entry name" value="RNR-like"/>
</dbReference>
<evidence type="ECO:0000313" key="2">
    <source>
        <dbReference type="EMBL" id="ABS54544.1"/>
    </source>
</evidence>
<feature type="domain" description="YHS" evidence="1">
    <location>
        <begin position="11"/>
        <end position="53"/>
    </location>
</feature>
<accession>A7I483</accession>
<sequence length="67" mass="7939">MIPQRRTIMATDPVCYMVVDEEDAQYKSTYRDAEYYFCCAYCKKQFDADPKRYSRIVPDMNIDSVSC</sequence>
<proteinExistence type="predicted"/>
<dbReference type="Proteomes" id="UP000002408">
    <property type="component" value="Chromosome"/>
</dbReference>
<dbReference type="GO" id="GO:0016491">
    <property type="term" value="F:oxidoreductase activity"/>
    <property type="evidence" value="ECO:0007669"/>
    <property type="project" value="InterPro"/>
</dbReference>
<dbReference type="EMBL" id="CP000780">
    <property type="protein sequence ID" value="ABS54544.1"/>
    <property type="molecule type" value="Genomic_DNA"/>
</dbReference>
<dbReference type="Pfam" id="PF04945">
    <property type="entry name" value="YHS"/>
    <property type="match status" value="1"/>
</dbReference>
<dbReference type="STRING" id="456442.Mboo_0020"/>
<dbReference type="SUPFAM" id="SSF47240">
    <property type="entry name" value="Ferritin-like"/>
    <property type="match status" value="1"/>
</dbReference>
<name>A7I483_METB6</name>
<evidence type="ECO:0000313" key="3">
    <source>
        <dbReference type="Proteomes" id="UP000002408"/>
    </source>
</evidence>
<reference evidence="3" key="1">
    <citation type="journal article" date="2015" name="Microbiology">
        <title>Genome of Methanoregula boonei 6A8 reveals adaptations to oligotrophic peatland environments.</title>
        <authorList>
            <person name="Braeuer S."/>
            <person name="Cadillo-Quiroz H."/>
            <person name="Kyrpides N."/>
            <person name="Woyke T."/>
            <person name="Goodwin L."/>
            <person name="Detter C."/>
            <person name="Podell S."/>
            <person name="Yavitt J.B."/>
            <person name="Zinder S.H."/>
        </authorList>
    </citation>
    <scope>NUCLEOTIDE SEQUENCE [LARGE SCALE GENOMIC DNA]</scope>
    <source>
        <strain evidence="3">DSM 21154 / JCM 14090 / 6A8</strain>
    </source>
</reference>
<keyword evidence="3" id="KW-1185">Reference proteome</keyword>
<dbReference type="AlphaFoldDB" id="A7I483"/>
<protein>
    <submittedName>
        <fullName evidence="2">YHS domain protein</fullName>
    </submittedName>
</protein>
<gene>
    <name evidence="2" type="ordered locus">Mboo_0020</name>
</gene>
<dbReference type="HOGENOM" id="CLU_185152_1_0_2"/>